<dbReference type="InterPro" id="IPR010923">
    <property type="entry name" value="T(6)A37_SUA5"/>
</dbReference>
<evidence type="ECO:0000256" key="13">
    <source>
        <dbReference type="PIRNR" id="PIRNR004930"/>
    </source>
</evidence>
<evidence type="ECO:0000313" key="15">
    <source>
        <dbReference type="EMBL" id="CAH1193460.1"/>
    </source>
</evidence>
<comment type="subcellular location">
    <subcellularLocation>
        <location evidence="1 13">Cytoplasm</location>
    </subcellularLocation>
</comment>
<evidence type="ECO:0000256" key="3">
    <source>
        <dbReference type="ARBA" id="ARBA00012584"/>
    </source>
</evidence>
<evidence type="ECO:0000256" key="7">
    <source>
        <dbReference type="ARBA" id="ARBA00022694"/>
    </source>
</evidence>
<evidence type="ECO:0000259" key="14">
    <source>
        <dbReference type="PROSITE" id="PS51163"/>
    </source>
</evidence>
<dbReference type="EMBL" id="CAKMMF010000002">
    <property type="protein sequence ID" value="CAH1193460.1"/>
    <property type="molecule type" value="Genomic_DNA"/>
</dbReference>
<dbReference type="PANTHER" id="PTHR17490:SF16">
    <property type="entry name" value="THREONYLCARBAMOYL-AMP SYNTHASE"/>
    <property type="match status" value="1"/>
</dbReference>
<dbReference type="PROSITE" id="PS51163">
    <property type="entry name" value="YRDC"/>
    <property type="match status" value="1"/>
</dbReference>
<gene>
    <name evidence="15" type="primary">ywlC</name>
    <name evidence="15" type="ORF">PAECIP111893_00468</name>
</gene>
<dbReference type="RefSeq" id="WP_236338707.1">
    <property type="nucleotide sequence ID" value="NZ_CAKMMF010000002.1"/>
</dbReference>
<feature type="domain" description="YrdC-like" evidence="14">
    <location>
        <begin position="16"/>
        <end position="204"/>
    </location>
</feature>
<dbReference type="PIRSF" id="PIRSF004930">
    <property type="entry name" value="Tln_factor_SUA5"/>
    <property type="match status" value="1"/>
</dbReference>
<dbReference type="Proteomes" id="UP000838686">
    <property type="component" value="Unassembled WGS sequence"/>
</dbReference>
<comment type="similarity">
    <text evidence="2 13">Belongs to the SUA5 family.</text>
</comment>
<dbReference type="EC" id="2.7.7.87" evidence="3 13"/>
<proteinExistence type="inferred from homology"/>
<dbReference type="InterPro" id="IPR006070">
    <property type="entry name" value="Sua5-like_dom"/>
</dbReference>
<sequence length="406" mass="42660">MSVTQLWKVDANKLDEEHYDEAARLLREGGIVAFPTETVYGLGADARNTNAVGRIFAAKGRPSDNPLIVHIADINQLDALIMPYGPLAHKLMERFWPGPLTIVLPVKPGAVSPRVTAGLDTVAVRMPAHPVARQLIAASRCPIAAPSANRSGRPSPTTARHVMDDLNGRIDAVLDGGAAGVGLESTVIQLEGDDTVRILRPGGVTAEELRQVAAKVEYDSTAIPSGGAIGATDGDTITVPDGDPIIAPGGSQIAAHSEAANAAVLSSALQSGAPVQSDAGQAPRSPGMKYAHYAPRGTMELVQGPNAVDVAGYIQRAVRQAHSRGERTGVLVFAEHAALYEGEEHIVVLGSLLRLEEAAQGLYAALRDFDDRDVQSIWAETCPETGIGHALMNRLSKAAGHRVVNV</sequence>
<comment type="caution">
    <text evidence="15">The sequence shown here is derived from an EMBL/GenBank/DDBJ whole genome shotgun (WGS) entry which is preliminary data.</text>
</comment>
<evidence type="ECO:0000256" key="12">
    <source>
        <dbReference type="ARBA" id="ARBA00048366"/>
    </source>
</evidence>
<dbReference type="InterPro" id="IPR017945">
    <property type="entry name" value="DHBP_synth_RibB-like_a/b_dom"/>
</dbReference>
<keyword evidence="6 13" id="KW-0808">Transferase</keyword>
<comment type="function">
    <text evidence="13">Required for the formation of a threonylcarbamoyl group on adenosine at position 37 (t(6)A37) in tRNAs that read codons beginning with adenine.</text>
</comment>
<dbReference type="PANTHER" id="PTHR17490">
    <property type="entry name" value="SUA5"/>
    <property type="match status" value="1"/>
</dbReference>
<name>A0ABM9BTU1_9BACL</name>
<accession>A0ABM9BTU1</accession>
<evidence type="ECO:0000256" key="11">
    <source>
        <dbReference type="ARBA" id="ARBA00029774"/>
    </source>
</evidence>
<dbReference type="Gene3D" id="3.90.870.10">
    <property type="entry name" value="DHBP synthase"/>
    <property type="match status" value="1"/>
</dbReference>
<dbReference type="NCBIfam" id="TIGR00057">
    <property type="entry name" value="L-threonylcarbamoyladenylate synthase"/>
    <property type="match status" value="1"/>
</dbReference>
<evidence type="ECO:0000313" key="16">
    <source>
        <dbReference type="Proteomes" id="UP000838686"/>
    </source>
</evidence>
<evidence type="ECO:0000256" key="5">
    <source>
        <dbReference type="ARBA" id="ARBA00022490"/>
    </source>
</evidence>
<keyword evidence="8 13" id="KW-0548">Nucleotidyltransferase</keyword>
<dbReference type="GO" id="GO:0061710">
    <property type="term" value="F:L-threonylcarbamoyladenylate synthase"/>
    <property type="evidence" value="ECO:0007669"/>
    <property type="project" value="UniProtKB-EC"/>
</dbReference>
<evidence type="ECO:0000256" key="6">
    <source>
        <dbReference type="ARBA" id="ARBA00022679"/>
    </source>
</evidence>
<keyword evidence="5 13" id="KW-0963">Cytoplasm</keyword>
<evidence type="ECO:0000256" key="2">
    <source>
        <dbReference type="ARBA" id="ARBA00007663"/>
    </source>
</evidence>
<evidence type="ECO:0000256" key="10">
    <source>
        <dbReference type="ARBA" id="ARBA00022840"/>
    </source>
</evidence>
<evidence type="ECO:0000256" key="4">
    <source>
        <dbReference type="ARBA" id="ARBA00015492"/>
    </source>
</evidence>
<organism evidence="15 16">
    <name type="scientific">Paenibacillus plantiphilus</name>
    <dbReference type="NCBI Taxonomy" id="2905650"/>
    <lineage>
        <taxon>Bacteria</taxon>
        <taxon>Bacillati</taxon>
        <taxon>Bacillota</taxon>
        <taxon>Bacilli</taxon>
        <taxon>Bacillales</taxon>
        <taxon>Paenibacillaceae</taxon>
        <taxon>Paenibacillus</taxon>
    </lineage>
</organism>
<dbReference type="SUPFAM" id="SSF55821">
    <property type="entry name" value="YrdC/RibB"/>
    <property type="match status" value="1"/>
</dbReference>
<evidence type="ECO:0000256" key="8">
    <source>
        <dbReference type="ARBA" id="ARBA00022695"/>
    </source>
</evidence>
<evidence type="ECO:0000256" key="9">
    <source>
        <dbReference type="ARBA" id="ARBA00022741"/>
    </source>
</evidence>
<keyword evidence="16" id="KW-1185">Reference proteome</keyword>
<dbReference type="InterPro" id="IPR005145">
    <property type="entry name" value="Sua5_C"/>
</dbReference>
<dbReference type="Pfam" id="PF01300">
    <property type="entry name" value="Sua5_yciO_yrdC"/>
    <property type="match status" value="1"/>
</dbReference>
<protein>
    <recommendedName>
        <fullName evidence="4 13">Threonylcarbamoyl-AMP synthase</fullName>
        <shortName evidence="13">TC-AMP synthase</shortName>
        <ecNumber evidence="3 13">2.7.7.87</ecNumber>
    </recommendedName>
    <alternativeName>
        <fullName evidence="11 13">L-threonylcarbamoyladenylate synthase</fullName>
    </alternativeName>
</protein>
<keyword evidence="10 13" id="KW-0067">ATP-binding</keyword>
<keyword evidence="7 13" id="KW-0819">tRNA processing</keyword>
<dbReference type="Gene3D" id="3.40.50.11030">
    <property type="entry name" value="Threonylcarbamoyl-AMP synthase, C-terminal domain"/>
    <property type="match status" value="1"/>
</dbReference>
<comment type="catalytic activity">
    <reaction evidence="12 13">
        <text>L-threonine + hydrogencarbonate + ATP = L-threonylcarbamoyladenylate + diphosphate + H2O</text>
        <dbReference type="Rhea" id="RHEA:36407"/>
        <dbReference type="ChEBI" id="CHEBI:15377"/>
        <dbReference type="ChEBI" id="CHEBI:17544"/>
        <dbReference type="ChEBI" id="CHEBI:30616"/>
        <dbReference type="ChEBI" id="CHEBI:33019"/>
        <dbReference type="ChEBI" id="CHEBI:57926"/>
        <dbReference type="ChEBI" id="CHEBI:73682"/>
        <dbReference type="EC" id="2.7.7.87"/>
    </reaction>
</comment>
<evidence type="ECO:0000256" key="1">
    <source>
        <dbReference type="ARBA" id="ARBA00004496"/>
    </source>
</evidence>
<keyword evidence="9 13" id="KW-0547">Nucleotide-binding</keyword>
<dbReference type="InterPro" id="IPR050156">
    <property type="entry name" value="TC-AMP_synthase_SUA5"/>
</dbReference>
<reference evidence="15" key="1">
    <citation type="submission" date="2022-01" db="EMBL/GenBank/DDBJ databases">
        <authorList>
            <person name="Criscuolo A."/>
        </authorList>
    </citation>
    <scope>NUCLEOTIDE SEQUENCE</scope>
    <source>
        <strain evidence="15">CIP111893</strain>
    </source>
</reference>
<dbReference type="Pfam" id="PF03481">
    <property type="entry name" value="Sua5_C"/>
    <property type="match status" value="1"/>
</dbReference>
<dbReference type="InterPro" id="IPR038385">
    <property type="entry name" value="Sua5/YwlC_C"/>
</dbReference>